<dbReference type="AlphaFoldDB" id="B9SVP7"/>
<organism evidence="2 3">
    <name type="scientific">Ricinus communis</name>
    <name type="common">Castor bean</name>
    <dbReference type="NCBI Taxonomy" id="3988"/>
    <lineage>
        <taxon>Eukaryota</taxon>
        <taxon>Viridiplantae</taxon>
        <taxon>Streptophyta</taxon>
        <taxon>Embryophyta</taxon>
        <taxon>Tracheophyta</taxon>
        <taxon>Spermatophyta</taxon>
        <taxon>Magnoliopsida</taxon>
        <taxon>eudicotyledons</taxon>
        <taxon>Gunneridae</taxon>
        <taxon>Pentapetalae</taxon>
        <taxon>rosids</taxon>
        <taxon>fabids</taxon>
        <taxon>Malpighiales</taxon>
        <taxon>Euphorbiaceae</taxon>
        <taxon>Acalyphoideae</taxon>
        <taxon>Acalypheae</taxon>
        <taxon>Ricinus</taxon>
    </lineage>
</organism>
<name>B9SVP7_RICCO</name>
<evidence type="ECO:0000313" key="2">
    <source>
        <dbReference type="EMBL" id="EEF32306.1"/>
    </source>
</evidence>
<sequence>MPKTGYDLENPVGLKNGKGIKKKGLDEGTKRGRSQLFDVRLGGTSQIIEQEMGQNLKLMSHLSFPSLMSEPITVR</sequence>
<accession>B9SVP7</accession>
<evidence type="ECO:0000313" key="3">
    <source>
        <dbReference type="Proteomes" id="UP000008311"/>
    </source>
</evidence>
<gene>
    <name evidence="2" type="ORF">RCOM_0009480</name>
</gene>
<dbReference type="InParanoid" id="B9SVP7"/>
<proteinExistence type="predicted"/>
<dbReference type="Proteomes" id="UP000008311">
    <property type="component" value="Unassembled WGS sequence"/>
</dbReference>
<protein>
    <submittedName>
        <fullName evidence="2">Uncharacterized protein</fullName>
    </submittedName>
</protein>
<keyword evidence="3" id="KW-1185">Reference proteome</keyword>
<dbReference type="EMBL" id="EQ974173">
    <property type="protein sequence ID" value="EEF32306.1"/>
    <property type="molecule type" value="Genomic_DNA"/>
</dbReference>
<feature type="region of interest" description="Disordered" evidence="1">
    <location>
        <begin position="1"/>
        <end position="31"/>
    </location>
</feature>
<evidence type="ECO:0000256" key="1">
    <source>
        <dbReference type="SAM" id="MobiDB-lite"/>
    </source>
</evidence>
<reference evidence="3" key="1">
    <citation type="journal article" date="2010" name="Nat. Biotechnol.">
        <title>Draft genome sequence of the oilseed species Ricinus communis.</title>
        <authorList>
            <person name="Chan A.P."/>
            <person name="Crabtree J."/>
            <person name="Zhao Q."/>
            <person name="Lorenzi H."/>
            <person name="Orvis J."/>
            <person name="Puiu D."/>
            <person name="Melake-Berhan A."/>
            <person name="Jones K.M."/>
            <person name="Redman J."/>
            <person name="Chen G."/>
            <person name="Cahoon E.B."/>
            <person name="Gedil M."/>
            <person name="Stanke M."/>
            <person name="Haas B.J."/>
            <person name="Wortman J.R."/>
            <person name="Fraser-Liggett C.M."/>
            <person name="Ravel J."/>
            <person name="Rabinowicz P.D."/>
        </authorList>
    </citation>
    <scope>NUCLEOTIDE SEQUENCE [LARGE SCALE GENOMIC DNA]</scope>
    <source>
        <strain evidence="3">cv. Hale</strain>
    </source>
</reference>